<dbReference type="SUPFAM" id="SSF53850">
    <property type="entry name" value="Periplasmic binding protein-like II"/>
    <property type="match status" value="1"/>
</dbReference>
<keyword evidence="3 4" id="KW-0592">Phosphate transport</keyword>
<gene>
    <name evidence="7" type="primary">pstS</name>
    <name evidence="7" type="ORF">GKQ77_18850</name>
</gene>
<evidence type="ECO:0000256" key="1">
    <source>
        <dbReference type="ARBA" id="ARBA00008725"/>
    </source>
</evidence>
<dbReference type="PANTHER" id="PTHR42996:SF1">
    <property type="entry name" value="PHOSPHATE-BINDING PROTEIN PSTS"/>
    <property type="match status" value="1"/>
</dbReference>
<evidence type="ECO:0000259" key="6">
    <source>
        <dbReference type="Pfam" id="PF12849"/>
    </source>
</evidence>
<dbReference type="PANTHER" id="PTHR42996">
    <property type="entry name" value="PHOSPHATE-BINDING PROTEIN PSTS"/>
    <property type="match status" value="1"/>
</dbReference>
<keyword evidence="8" id="KW-1185">Reference proteome</keyword>
<proteinExistence type="inferred from homology"/>
<dbReference type="Gene3D" id="3.40.190.10">
    <property type="entry name" value="Periplasmic binding protein-like II"/>
    <property type="match status" value="2"/>
</dbReference>
<evidence type="ECO:0000313" key="8">
    <source>
        <dbReference type="Proteomes" id="UP001197114"/>
    </source>
</evidence>
<sequence>MSNQADRRGSPAVHSCRSVASPVLPNFSLTKTDIARRQQRAGGSRKENPKVKLQRKNRLRALSLGALAVSGALALTACGSDDTSGSGDGGKETNANANIKCDDAKGQLAASGSSAQKNAIDAWRKVYTTNCKDVQLNYNPTGSGAGITAFLQGQTAFAGSDSALKPDEIEKSKKVCKDSQAIDLPMVGGPIAIGYNVPGVDKLTLDAKTLADIFNDKIKTWDDKAIAKLNPDAKLPKTKVQAFHRSDESGTTDNFTKYLKGAAPSAWPYEPGKSWEPKGGQSANGSAGVAGQVKQTAGAISYFELSYAGDGIKTVDLKTEAKEPVKATVDNASEAISEAKVVGKGKDLALELNYKPTAEGAYPITLVTYEVVCEKGNKAETLAATKSFLTYIASEDGQNVLKENDYAPIPAEIITKVRSTVAGLS</sequence>
<keyword evidence="2 4" id="KW-0813">Transport</keyword>
<evidence type="ECO:0000256" key="3">
    <source>
        <dbReference type="ARBA" id="ARBA00022592"/>
    </source>
</evidence>
<evidence type="ECO:0000256" key="4">
    <source>
        <dbReference type="PIRNR" id="PIRNR002756"/>
    </source>
</evidence>
<feature type="region of interest" description="Disordered" evidence="5">
    <location>
        <begin position="269"/>
        <end position="288"/>
    </location>
</feature>
<organism evidence="7 8">
    <name type="scientific">Streptomyces anatolicus</name>
    <dbReference type="NCBI Taxonomy" id="2675858"/>
    <lineage>
        <taxon>Bacteria</taxon>
        <taxon>Bacillati</taxon>
        <taxon>Actinomycetota</taxon>
        <taxon>Actinomycetes</taxon>
        <taxon>Kitasatosporales</taxon>
        <taxon>Streptomycetaceae</taxon>
        <taxon>Streptomyces</taxon>
    </lineage>
</organism>
<comment type="caution">
    <text evidence="7">The sequence shown here is derived from an EMBL/GenBank/DDBJ whole genome shotgun (WGS) entry which is preliminary data.</text>
</comment>
<dbReference type="InterPro" id="IPR024370">
    <property type="entry name" value="PBP_domain"/>
</dbReference>
<protein>
    <recommendedName>
        <fullName evidence="4">Phosphate-binding protein</fullName>
    </recommendedName>
</protein>
<evidence type="ECO:0000313" key="7">
    <source>
        <dbReference type="EMBL" id="MBW5423594.1"/>
    </source>
</evidence>
<comment type="similarity">
    <text evidence="1 4">Belongs to the PstS family.</text>
</comment>
<dbReference type="InterPro" id="IPR005673">
    <property type="entry name" value="ABC_phos-bd_PstS"/>
</dbReference>
<accession>A0ABS6YRF2</accession>
<dbReference type="CDD" id="cd13565">
    <property type="entry name" value="PBP2_PstS"/>
    <property type="match status" value="1"/>
</dbReference>
<feature type="region of interest" description="Disordered" evidence="5">
    <location>
        <begin position="27"/>
        <end position="51"/>
    </location>
</feature>
<reference evidence="7 8" key="1">
    <citation type="submission" date="2019-11" db="EMBL/GenBank/DDBJ databases">
        <authorList>
            <person name="Ay H."/>
        </authorList>
    </citation>
    <scope>NUCLEOTIDE SEQUENCE [LARGE SCALE GENOMIC DNA]</scope>
    <source>
        <strain evidence="7 8">BG9H</strain>
    </source>
</reference>
<dbReference type="Pfam" id="PF12849">
    <property type="entry name" value="PBP_like_2"/>
    <property type="match status" value="1"/>
</dbReference>
<dbReference type="EMBL" id="WMBF01000205">
    <property type="protein sequence ID" value="MBW5423594.1"/>
    <property type="molecule type" value="Genomic_DNA"/>
</dbReference>
<evidence type="ECO:0000256" key="2">
    <source>
        <dbReference type="ARBA" id="ARBA00022448"/>
    </source>
</evidence>
<dbReference type="Proteomes" id="UP001197114">
    <property type="component" value="Unassembled WGS sequence"/>
</dbReference>
<dbReference type="InterPro" id="IPR050962">
    <property type="entry name" value="Phosphate-bind_PstS"/>
</dbReference>
<dbReference type="PIRSF" id="PIRSF002756">
    <property type="entry name" value="PstS"/>
    <property type="match status" value="1"/>
</dbReference>
<evidence type="ECO:0000256" key="5">
    <source>
        <dbReference type="SAM" id="MobiDB-lite"/>
    </source>
</evidence>
<name>A0ABS6YRF2_9ACTN</name>
<dbReference type="NCBIfam" id="TIGR00975">
    <property type="entry name" value="3a0107s03"/>
    <property type="match status" value="1"/>
</dbReference>
<feature type="domain" description="PBP" evidence="6">
    <location>
        <begin position="104"/>
        <end position="395"/>
    </location>
</feature>